<dbReference type="SUPFAM" id="SSF69572">
    <property type="entry name" value="Activating enzymes of the ubiquitin-like proteins"/>
    <property type="match status" value="2"/>
</dbReference>
<accession>A0A8C9MQP9</accession>
<dbReference type="SMART" id="SM00985">
    <property type="entry name" value="UBA_e1_C"/>
    <property type="match status" value="1"/>
</dbReference>
<dbReference type="FunFam" id="3.10.290.60:FF:000002">
    <property type="entry name" value="Ubiquitin-like modifier-activating enzyme 1"/>
    <property type="match status" value="1"/>
</dbReference>
<evidence type="ECO:0000256" key="9">
    <source>
        <dbReference type="PROSITE-ProRule" id="PRU10132"/>
    </source>
</evidence>
<dbReference type="InterPro" id="IPR019572">
    <property type="entry name" value="UBA_E1_SCCH"/>
</dbReference>
<dbReference type="InterPro" id="IPR042063">
    <property type="entry name" value="Ubi_acti_E1_SCCH"/>
</dbReference>
<dbReference type="Gene3D" id="2.40.30.180">
    <property type="entry name" value="Ubiquitin-activating enzyme E1, FCCH domain"/>
    <property type="match status" value="1"/>
</dbReference>
<dbReference type="FunFam" id="3.40.50.720:FF:000015">
    <property type="entry name" value="Ubiquitin-activating enzyme E1 1"/>
    <property type="match status" value="1"/>
</dbReference>
<dbReference type="Pfam" id="PF09358">
    <property type="entry name" value="E1_UFD"/>
    <property type="match status" value="1"/>
</dbReference>
<evidence type="ECO:0000256" key="4">
    <source>
        <dbReference type="ARBA" id="ARBA00012990"/>
    </source>
</evidence>
<evidence type="ECO:0000256" key="8">
    <source>
        <dbReference type="ARBA" id="ARBA00022840"/>
    </source>
</evidence>
<dbReference type="GO" id="GO:0004839">
    <property type="term" value="F:ubiquitin activating enzyme activity"/>
    <property type="evidence" value="ECO:0007669"/>
    <property type="project" value="UniProtKB-EC"/>
</dbReference>
<evidence type="ECO:0000256" key="6">
    <source>
        <dbReference type="ARBA" id="ARBA00022741"/>
    </source>
</evidence>
<dbReference type="Gene3D" id="1.10.10.2660">
    <property type="entry name" value="Ubiquitin-activating enzyme E1, SCCH domain"/>
    <property type="match status" value="1"/>
</dbReference>
<dbReference type="InterPro" id="IPR000594">
    <property type="entry name" value="ThiF_NAD_FAD-bd"/>
</dbReference>
<keyword evidence="13" id="KW-1185">Reference proteome</keyword>
<dbReference type="Ensembl" id="ENSSCAT00000007633.1">
    <property type="protein sequence ID" value="ENSSCAP00000006694.1"/>
    <property type="gene ID" value="ENSSCAG00000004543.1"/>
</dbReference>
<dbReference type="GO" id="GO:0006974">
    <property type="term" value="P:DNA damage response"/>
    <property type="evidence" value="ECO:0007669"/>
    <property type="project" value="TreeGrafter"/>
</dbReference>
<dbReference type="EC" id="6.2.1.45" evidence="4"/>
<evidence type="ECO:0000256" key="5">
    <source>
        <dbReference type="ARBA" id="ARBA00022598"/>
    </source>
</evidence>
<evidence type="ECO:0000256" key="10">
    <source>
        <dbReference type="RuleBase" id="RU000519"/>
    </source>
</evidence>
<dbReference type="Pfam" id="PF00899">
    <property type="entry name" value="ThiF"/>
    <property type="match status" value="1"/>
</dbReference>
<name>A0A8C9MQP9_SERCA</name>
<evidence type="ECO:0000313" key="13">
    <source>
        <dbReference type="Proteomes" id="UP000694409"/>
    </source>
</evidence>
<dbReference type="GeneTree" id="ENSGT00940000158975"/>
<dbReference type="PRINTS" id="PR01849">
    <property type="entry name" value="UBIQUITINACT"/>
</dbReference>
<dbReference type="InterPro" id="IPR032418">
    <property type="entry name" value="E1_FCCH"/>
</dbReference>
<comment type="similarity">
    <text evidence="3 10">Belongs to the ubiquitin-activating E1 family.</text>
</comment>
<dbReference type="CDD" id="cd01491">
    <property type="entry name" value="Ube1_repeat1"/>
    <property type="match status" value="1"/>
</dbReference>
<dbReference type="InterPro" id="IPR045886">
    <property type="entry name" value="ThiF/MoeB/HesA"/>
</dbReference>
<dbReference type="InterPro" id="IPR042302">
    <property type="entry name" value="E1_FCCH_sf"/>
</dbReference>
<dbReference type="GO" id="GO:0005737">
    <property type="term" value="C:cytoplasm"/>
    <property type="evidence" value="ECO:0007669"/>
    <property type="project" value="TreeGrafter"/>
</dbReference>
<dbReference type="Pfam" id="PF16191">
    <property type="entry name" value="E1_4HB"/>
    <property type="match status" value="1"/>
</dbReference>
<dbReference type="Gene3D" id="3.50.50.80">
    <property type="entry name" value="Ubiquitin-activating enzyme E1, inactive adenylation domain, subdomain 1"/>
    <property type="match status" value="1"/>
</dbReference>
<dbReference type="FunFam" id="3.50.50.80:FF:000001">
    <property type="entry name" value="ubiquitin-like modifier-activating enzyme 1"/>
    <property type="match status" value="1"/>
</dbReference>
<protein>
    <recommendedName>
        <fullName evidence="4">E1 ubiquitin-activating enzyme</fullName>
        <ecNumber evidence="4">6.2.1.45</ecNumber>
    </recommendedName>
</protein>
<dbReference type="NCBIfam" id="TIGR01408">
    <property type="entry name" value="Ube1"/>
    <property type="match status" value="1"/>
</dbReference>
<keyword evidence="6 10" id="KW-0547">Nucleotide-binding</keyword>
<evidence type="ECO:0000256" key="2">
    <source>
        <dbReference type="ARBA" id="ARBA00004906"/>
    </source>
</evidence>
<keyword evidence="7 10" id="KW-0833">Ubl conjugation pathway</keyword>
<dbReference type="AlphaFoldDB" id="A0A8C9MQP9"/>
<evidence type="ECO:0000256" key="3">
    <source>
        <dbReference type="ARBA" id="ARBA00005673"/>
    </source>
</evidence>
<dbReference type="PANTHER" id="PTHR10953:SF4">
    <property type="entry name" value="UBIQUITIN-ACTIVATING ENZYME E1 C-TERMINAL DOMAIN-CONTAINING PROTEIN"/>
    <property type="match status" value="1"/>
</dbReference>
<dbReference type="GO" id="GO:0005634">
    <property type="term" value="C:nucleus"/>
    <property type="evidence" value="ECO:0007669"/>
    <property type="project" value="TreeGrafter"/>
</dbReference>
<dbReference type="InterPro" id="IPR032420">
    <property type="entry name" value="E1_4HB"/>
</dbReference>
<dbReference type="FunFam" id="2.40.30.180:FF:000001">
    <property type="entry name" value="ubiquitin-like modifier-activating enzyme 1"/>
    <property type="match status" value="1"/>
</dbReference>
<dbReference type="Gene3D" id="3.40.50.720">
    <property type="entry name" value="NAD(P)-binding Rossmann-like Domain"/>
    <property type="match status" value="2"/>
</dbReference>
<dbReference type="InterPro" id="IPR018075">
    <property type="entry name" value="UBQ-activ_enz_E1"/>
</dbReference>
<dbReference type="InterPro" id="IPR038252">
    <property type="entry name" value="UBA_E1_C_sf"/>
</dbReference>
<dbReference type="InterPro" id="IPR033127">
    <property type="entry name" value="UBQ-activ_enz_E1_Cys_AS"/>
</dbReference>
<dbReference type="Pfam" id="PF16190">
    <property type="entry name" value="E1_FCCH"/>
    <property type="match status" value="1"/>
</dbReference>
<evidence type="ECO:0000259" key="11">
    <source>
        <dbReference type="SMART" id="SM00985"/>
    </source>
</evidence>
<comment type="pathway">
    <text evidence="2">Protein modification; protein ubiquitination.</text>
</comment>
<comment type="catalytic activity">
    <reaction evidence="1">
        <text>ATP + ubiquitin + [E1 ubiquitin-activating enzyme]-L-cysteine = AMP + diphosphate + S-ubiquitinyl-[E1 ubiquitin-activating enzyme]-L-cysteine.</text>
        <dbReference type="EC" id="6.2.1.45"/>
    </reaction>
</comment>
<dbReference type="UniPathway" id="UPA00143"/>
<dbReference type="Pfam" id="PF10585">
    <property type="entry name" value="UBA_E1_SCCH"/>
    <property type="match status" value="1"/>
</dbReference>
<dbReference type="InterPro" id="IPR000011">
    <property type="entry name" value="UBQ/SUMO-activ_enz_E1-like"/>
</dbReference>
<sequence length="952" mass="105868">MAKNGAEAEIDEGLYSRQLYVLGHEAMKRMQTSNVLVSGLRGLGVEVAKNLVLGGVKSVTLHDPHPAAWADLASQFYLREEDVGRSRAEATLPRLAELNSYVAVSSTREPLSKELLGTFQVVVLTNSPLEEQLWVGDFCHDHGIKLVVADTRGLFGQLFCDFGDDMVVTDPNGEQPLSAMVSMVTKGCPGEVTCLDEARHGFETGDFVTFTEVEGMEELNRCGPVEIRPYTFSIGDTSGYGDYVRGGIVTQVKMPKHIHFKRLREALAEPEMMVTDFGKAERPSMLHWAWQGLHRFLRQHGRAPRPRHQGDAAEVVALTKEVAAGAELDEELVRELAFQATGDLAPVNAFIGGLAAQEVMKAVSGKFTPITQWLYFDALECLPEENRDTLRYDGQIAVFGAELQAKLGAQKYFVVGAGAIGCELLKNFAMVGLGCGPEGSVTVTDMDTIEKSNLNRQFLFRPWDVTKLKSERAAAAAQEMNPALRVSSRTDRVGPDTERVYDDDFFEGLDGVANALDNVDARLYMDRRCVYYRKPLLESGTLGTKGNVQVVIPFLSESYSSSQDPPEKAIPICTLKNFPNAIEHTLQWARDEFEGLFKQPAENESPKDPKFLEGTLHPHNPFLVSDRPRAWPDCVAWACRHWHRQYSNNIRQLLHNFPPGQKTNSGTLFWSGPKRCPHPLVFDPDNPLHLDYVVAAANLFAQSYGIAGSRDRAAVAELLRHVRVPPFAPKAGVRIHVSDQELQSANAALGTACGGTGAHMDPTWGFCGTFRLGFGAISQTLNPFFCVPQSKLIAGKIIPAIATTTAAVVGLACLELFKLVQGHRRLSSYKNAFLNLALPFYYEVEWTLWDRFEVQGLQPDGQEMTLRQFLAYFKKEHRLEITMLSQGVSMLYSFFMPAAKLRERHDQPMTEIVTRVSKKKLGRHVKALVFELCCNDDSDADIEVPYVRYTIR</sequence>
<evidence type="ECO:0000313" key="12">
    <source>
        <dbReference type="Ensembl" id="ENSSCAP00000006694.1"/>
    </source>
</evidence>
<keyword evidence="5 10" id="KW-0436">Ligase</keyword>
<keyword evidence="8 10" id="KW-0067">ATP-binding</keyword>
<dbReference type="Gene3D" id="3.10.290.60">
    <property type="entry name" value="Ubiquitin-activating enzyme E1, UFD domain"/>
    <property type="match status" value="1"/>
</dbReference>
<reference evidence="12" key="2">
    <citation type="submission" date="2025-09" db="UniProtKB">
        <authorList>
            <consortium name="Ensembl"/>
        </authorList>
    </citation>
    <scope>IDENTIFICATION</scope>
</reference>
<dbReference type="CDD" id="cd01490">
    <property type="entry name" value="Ube1_repeat2"/>
    <property type="match status" value="1"/>
</dbReference>
<feature type="active site" description="Glycyl thioester intermediate" evidence="9">
    <location>
        <position position="573"/>
    </location>
</feature>
<gene>
    <name evidence="12" type="primary">UBA1</name>
</gene>
<dbReference type="PANTHER" id="PTHR10953">
    <property type="entry name" value="UBIQUITIN-ACTIVATING ENZYME E1"/>
    <property type="match status" value="1"/>
</dbReference>
<proteinExistence type="inferred from homology"/>
<dbReference type="InterPro" id="IPR018965">
    <property type="entry name" value="Ub-activating_enz_E1_C"/>
</dbReference>
<reference evidence="12" key="1">
    <citation type="submission" date="2025-08" db="UniProtKB">
        <authorList>
            <consortium name="Ensembl"/>
        </authorList>
    </citation>
    <scope>IDENTIFICATION</scope>
</reference>
<dbReference type="GO" id="GO:0006511">
    <property type="term" value="P:ubiquitin-dependent protein catabolic process"/>
    <property type="evidence" value="ECO:0007669"/>
    <property type="project" value="TreeGrafter"/>
</dbReference>
<dbReference type="GO" id="GO:0005524">
    <property type="term" value="F:ATP binding"/>
    <property type="evidence" value="ECO:0007669"/>
    <property type="project" value="UniProtKB-KW"/>
</dbReference>
<evidence type="ECO:0000256" key="1">
    <source>
        <dbReference type="ARBA" id="ARBA00000488"/>
    </source>
</evidence>
<dbReference type="InterPro" id="IPR035985">
    <property type="entry name" value="Ubiquitin-activating_enz"/>
</dbReference>
<organism evidence="12 13">
    <name type="scientific">Serinus canaria</name>
    <name type="common">Island canary</name>
    <name type="synonym">Fringilla canaria</name>
    <dbReference type="NCBI Taxonomy" id="9135"/>
    <lineage>
        <taxon>Eukaryota</taxon>
        <taxon>Metazoa</taxon>
        <taxon>Chordata</taxon>
        <taxon>Craniata</taxon>
        <taxon>Vertebrata</taxon>
        <taxon>Euteleostomi</taxon>
        <taxon>Archelosauria</taxon>
        <taxon>Archosauria</taxon>
        <taxon>Dinosauria</taxon>
        <taxon>Saurischia</taxon>
        <taxon>Theropoda</taxon>
        <taxon>Coelurosauria</taxon>
        <taxon>Aves</taxon>
        <taxon>Neognathae</taxon>
        <taxon>Neoaves</taxon>
        <taxon>Telluraves</taxon>
        <taxon>Australaves</taxon>
        <taxon>Passeriformes</taxon>
        <taxon>Passeroidea</taxon>
        <taxon>Fringillidae</taxon>
        <taxon>Carduelinae</taxon>
        <taxon>Serinus</taxon>
    </lineage>
</organism>
<evidence type="ECO:0000256" key="7">
    <source>
        <dbReference type="ARBA" id="ARBA00022786"/>
    </source>
</evidence>
<dbReference type="InterPro" id="IPR042449">
    <property type="entry name" value="Ub-E1_IAD_1"/>
</dbReference>
<dbReference type="Proteomes" id="UP000694409">
    <property type="component" value="Unassembled WGS sequence"/>
</dbReference>
<dbReference type="PROSITE" id="PS00865">
    <property type="entry name" value="UBIQUITIN_ACTIVAT_2"/>
    <property type="match status" value="1"/>
</dbReference>
<feature type="domain" description="Ubiquitin-activating enzyme E1 C-terminal" evidence="11">
    <location>
        <begin position="829"/>
        <end position="947"/>
    </location>
</feature>